<dbReference type="GO" id="GO:0000156">
    <property type="term" value="F:phosphorelay response regulator activity"/>
    <property type="evidence" value="ECO:0007669"/>
    <property type="project" value="InterPro"/>
</dbReference>
<dbReference type="AlphaFoldDB" id="A0A239IUH5"/>
<dbReference type="GO" id="GO:0003677">
    <property type="term" value="F:DNA binding"/>
    <property type="evidence" value="ECO:0007669"/>
    <property type="project" value="InterPro"/>
</dbReference>
<dbReference type="InterPro" id="IPR046947">
    <property type="entry name" value="LytR-like"/>
</dbReference>
<accession>A0A239IUH5</accession>
<evidence type="ECO:0000259" key="3">
    <source>
        <dbReference type="PROSITE" id="PS50930"/>
    </source>
</evidence>
<dbReference type="Gene3D" id="3.40.50.2300">
    <property type="match status" value="1"/>
</dbReference>
<dbReference type="SMART" id="SM00448">
    <property type="entry name" value="REC"/>
    <property type="match status" value="1"/>
</dbReference>
<dbReference type="Gene3D" id="2.40.50.1020">
    <property type="entry name" value="LytTr DNA-binding domain"/>
    <property type="match status" value="1"/>
</dbReference>
<dbReference type="InterPro" id="IPR001789">
    <property type="entry name" value="Sig_transdc_resp-reg_receiver"/>
</dbReference>
<dbReference type="EMBL" id="FZPD01000003">
    <property type="protein sequence ID" value="SNS97175.1"/>
    <property type="molecule type" value="Genomic_DNA"/>
</dbReference>
<dbReference type="SMART" id="SM00850">
    <property type="entry name" value="LytTR"/>
    <property type="match status" value="1"/>
</dbReference>
<keyword evidence="5" id="KW-1185">Reference proteome</keyword>
<proteinExistence type="predicted"/>
<dbReference type="RefSeq" id="WP_089356570.1">
    <property type="nucleotide sequence ID" value="NZ_FZPD01000003.1"/>
</dbReference>
<dbReference type="Pfam" id="PF00072">
    <property type="entry name" value="Response_reg"/>
    <property type="match status" value="1"/>
</dbReference>
<dbReference type="InterPro" id="IPR011006">
    <property type="entry name" value="CheY-like_superfamily"/>
</dbReference>
<evidence type="ECO:0000259" key="2">
    <source>
        <dbReference type="PROSITE" id="PS50110"/>
    </source>
</evidence>
<dbReference type="CDD" id="cd17534">
    <property type="entry name" value="REC_DC-like"/>
    <property type="match status" value="1"/>
</dbReference>
<dbReference type="PROSITE" id="PS50930">
    <property type="entry name" value="HTH_LYTTR"/>
    <property type="match status" value="1"/>
</dbReference>
<gene>
    <name evidence="4" type="ORF">SAMN05421640_1836</name>
</gene>
<dbReference type="InterPro" id="IPR007492">
    <property type="entry name" value="LytTR_DNA-bd_dom"/>
</dbReference>
<keyword evidence="1" id="KW-0597">Phosphoprotein</keyword>
<sequence>MSVSVLIVEDEPLIADDIALILERAGYDIFGIQDNADDVIRLLNQDKPDIALLDINIEGEKDGIHLAHLINQKYHIPFVFLTSYYDRNTLARAKATNPGGYVVKPYDEGDLIANIELTLSKGHAKNDIPSDKVFVRNQGQLQAVDPSEILYAESEDNYTKIFIEDKKLVVSHTLKSVEEQLTPFAFIRIHKSYLVNFQKITSIHEGYVFIEEIKIPIGRAYREDFLKRLAIL</sequence>
<dbReference type="Pfam" id="PF04397">
    <property type="entry name" value="LytTR"/>
    <property type="match status" value="1"/>
</dbReference>
<dbReference type="PANTHER" id="PTHR37299">
    <property type="entry name" value="TRANSCRIPTIONAL REGULATOR-RELATED"/>
    <property type="match status" value="1"/>
</dbReference>
<dbReference type="PROSITE" id="PS50110">
    <property type="entry name" value="RESPONSE_REGULATORY"/>
    <property type="match status" value="1"/>
</dbReference>
<evidence type="ECO:0000313" key="4">
    <source>
        <dbReference type="EMBL" id="SNS97175.1"/>
    </source>
</evidence>
<evidence type="ECO:0000313" key="5">
    <source>
        <dbReference type="Proteomes" id="UP000198393"/>
    </source>
</evidence>
<feature type="domain" description="HTH LytTR-type" evidence="3">
    <location>
        <begin position="144"/>
        <end position="231"/>
    </location>
</feature>
<feature type="modified residue" description="4-aspartylphosphate" evidence="1">
    <location>
        <position position="54"/>
    </location>
</feature>
<reference evidence="4 5" key="1">
    <citation type="submission" date="2017-06" db="EMBL/GenBank/DDBJ databases">
        <authorList>
            <person name="Kim H.J."/>
            <person name="Triplett B.A."/>
        </authorList>
    </citation>
    <scope>NUCLEOTIDE SEQUENCE [LARGE SCALE GENOMIC DNA]</scope>
    <source>
        <strain evidence="4 5">DSM 19307</strain>
    </source>
</reference>
<name>A0A239IUH5_EKHLU</name>
<protein>
    <submittedName>
        <fullName evidence="4">Two component transcriptional regulator, LytTR family</fullName>
    </submittedName>
</protein>
<dbReference type="Proteomes" id="UP000198393">
    <property type="component" value="Unassembled WGS sequence"/>
</dbReference>
<dbReference type="OrthoDB" id="1646880at2"/>
<organism evidence="4 5">
    <name type="scientific">Ekhidna lutea</name>
    <dbReference type="NCBI Taxonomy" id="447679"/>
    <lineage>
        <taxon>Bacteria</taxon>
        <taxon>Pseudomonadati</taxon>
        <taxon>Bacteroidota</taxon>
        <taxon>Cytophagia</taxon>
        <taxon>Cytophagales</taxon>
        <taxon>Reichenbachiellaceae</taxon>
        <taxon>Ekhidna</taxon>
    </lineage>
</organism>
<feature type="domain" description="Response regulatory" evidence="2">
    <location>
        <begin position="4"/>
        <end position="119"/>
    </location>
</feature>
<evidence type="ECO:0000256" key="1">
    <source>
        <dbReference type="PROSITE-ProRule" id="PRU00169"/>
    </source>
</evidence>
<dbReference type="PANTHER" id="PTHR37299:SF1">
    <property type="entry name" value="STAGE 0 SPORULATION PROTEIN A HOMOLOG"/>
    <property type="match status" value="1"/>
</dbReference>
<dbReference type="SUPFAM" id="SSF52172">
    <property type="entry name" value="CheY-like"/>
    <property type="match status" value="1"/>
</dbReference>